<evidence type="ECO:0000256" key="7">
    <source>
        <dbReference type="SAM" id="Phobius"/>
    </source>
</evidence>
<dbReference type="Proteomes" id="UP000271031">
    <property type="component" value="Unassembled WGS sequence"/>
</dbReference>
<name>A0A3M8DRE0_9BACL</name>
<feature type="transmembrane region" description="Helical" evidence="7">
    <location>
        <begin position="132"/>
        <end position="156"/>
    </location>
</feature>
<feature type="transmembrane region" description="Helical" evidence="7">
    <location>
        <begin position="46"/>
        <end position="66"/>
    </location>
</feature>
<keyword evidence="10" id="KW-1185">Reference proteome</keyword>
<evidence type="ECO:0000256" key="6">
    <source>
        <dbReference type="ARBA" id="ARBA00023136"/>
    </source>
</evidence>
<feature type="transmembrane region" description="Helical" evidence="7">
    <location>
        <begin position="261"/>
        <end position="286"/>
    </location>
</feature>
<dbReference type="PROSITE" id="PS00216">
    <property type="entry name" value="SUGAR_TRANSPORT_1"/>
    <property type="match status" value="1"/>
</dbReference>
<dbReference type="PROSITE" id="PS50850">
    <property type="entry name" value="MFS"/>
    <property type="match status" value="1"/>
</dbReference>
<feature type="transmembrane region" description="Helical" evidence="7">
    <location>
        <begin position="99"/>
        <end position="120"/>
    </location>
</feature>
<dbReference type="SUPFAM" id="SSF103473">
    <property type="entry name" value="MFS general substrate transporter"/>
    <property type="match status" value="1"/>
</dbReference>
<dbReference type="OrthoDB" id="9793283at2"/>
<proteinExistence type="predicted"/>
<evidence type="ECO:0000259" key="8">
    <source>
        <dbReference type="PROSITE" id="PS50850"/>
    </source>
</evidence>
<dbReference type="EMBL" id="RHHQ01000007">
    <property type="protein sequence ID" value="RNB90713.1"/>
    <property type="molecule type" value="Genomic_DNA"/>
</dbReference>
<dbReference type="GO" id="GO:0005886">
    <property type="term" value="C:plasma membrane"/>
    <property type="evidence" value="ECO:0007669"/>
    <property type="project" value="UniProtKB-SubCell"/>
</dbReference>
<keyword evidence="4 7" id="KW-0812">Transmembrane</keyword>
<reference evidence="9 10" key="1">
    <citation type="submission" date="2018-10" db="EMBL/GenBank/DDBJ databases">
        <title>Phylogenomics of Brevibacillus.</title>
        <authorList>
            <person name="Dunlap C."/>
        </authorList>
    </citation>
    <scope>NUCLEOTIDE SEQUENCE [LARGE SCALE GENOMIC DNA]</scope>
    <source>
        <strain evidence="9 10">JCM 15716</strain>
    </source>
</reference>
<feature type="transmembrane region" description="Helical" evidence="7">
    <location>
        <begin position="380"/>
        <end position="402"/>
    </location>
</feature>
<feature type="transmembrane region" description="Helical" evidence="7">
    <location>
        <begin position="73"/>
        <end position="93"/>
    </location>
</feature>
<keyword evidence="2" id="KW-0813">Transport</keyword>
<sequence length="416" mass="46090">MHWRSWDLNLKTRLIGETLFHTLFWMYFPFITLYFSAAFGKHVAGMLMSVPPLLGILGNLTGGFLADRIGRRPVMLMGAFLQSGMFALFACSLSPWTDYLAFIGIGVGGSLYSPASSAMVADLTTDKDRRLVFATFVTATNIGAVFGPALGSIFFFHYRSELLWTCTLVTLLYAVAILFIVKETLPARAIREGEPTGFASALKEQWRNYGVIFRDKAFATYIVAGILVTIAFMQLDLYLAVYVKEFVPTQALIAFSGWSVYLTSAEVFGLILGLNGLMFVLGSVPVTKWFEQWSDRDMFILSALLFGMGMFLVGLTTNVWLLLCFMIVLTVGEVLRSPVAQGFVSKYAPEEARGRYMGASSLQFSIGRFLAPLTVILSEWLPSIGVFGFIFLCTIVSAGLYVKLFRIIPARYADVG</sequence>
<dbReference type="InterPro" id="IPR050171">
    <property type="entry name" value="MFS_Transporters"/>
</dbReference>
<accession>A0A3M8DRE0</accession>
<dbReference type="Pfam" id="PF07690">
    <property type="entry name" value="MFS_1"/>
    <property type="match status" value="2"/>
</dbReference>
<dbReference type="Gene3D" id="1.20.1250.20">
    <property type="entry name" value="MFS general substrate transporter like domains"/>
    <property type="match status" value="2"/>
</dbReference>
<feature type="transmembrane region" description="Helical" evidence="7">
    <location>
        <begin position="162"/>
        <end position="181"/>
    </location>
</feature>
<protein>
    <submittedName>
        <fullName evidence="9">MFS transporter</fullName>
    </submittedName>
</protein>
<keyword evidence="5 7" id="KW-1133">Transmembrane helix</keyword>
<comment type="caution">
    <text evidence="9">The sequence shown here is derived from an EMBL/GenBank/DDBJ whole genome shotgun (WGS) entry which is preliminary data.</text>
</comment>
<feature type="transmembrane region" description="Helical" evidence="7">
    <location>
        <begin position="20"/>
        <end position="40"/>
    </location>
</feature>
<dbReference type="PANTHER" id="PTHR23517">
    <property type="entry name" value="RESISTANCE PROTEIN MDTM, PUTATIVE-RELATED-RELATED"/>
    <property type="match status" value="1"/>
</dbReference>
<dbReference type="RefSeq" id="WP_122917640.1">
    <property type="nucleotide sequence ID" value="NZ_RHHQ01000007.1"/>
</dbReference>
<evidence type="ECO:0000256" key="1">
    <source>
        <dbReference type="ARBA" id="ARBA00004651"/>
    </source>
</evidence>
<evidence type="ECO:0000256" key="3">
    <source>
        <dbReference type="ARBA" id="ARBA00022475"/>
    </source>
</evidence>
<feature type="domain" description="Major facilitator superfamily (MFS) profile" evidence="8">
    <location>
        <begin position="1"/>
        <end position="411"/>
    </location>
</feature>
<evidence type="ECO:0000256" key="5">
    <source>
        <dbReference type="ARBA" id="ARBA00022989"/>
    </source>
</evidence>
<feature type="transmembrane region" description="Helical" evidence="7">
    <location>
        <begin position="218"/>
        <end position="241"/>
    </location>
</feature>
<feature type="transmembrane region" description="Helical" evidence="7">
    <location>
        <begin position="298"/>
        <end position="329"/>
    </location>
</feature>
<evidence type="ECO:0000256" key="4">
    <source>
        <dbReference type="ARBA" id="ARBA00022692"/>
    </source>
</evidence>
<comment type="subcellular location">
    <subcellularLocation>
        <location evidence="1">Cell membrane</location>
        <topology evidence="1">Multi-pass membrane protein</topology>
    </subcellularLocation>
</comment>
<dbReference type="InterPro" id="IPR036259">
    <property type="entry name" value="MFS_trans_sf"/>
</dbReference>
<dbReference type="InterPro" id="IPR020846">
    <property type="entry name" value="MFS_dom"/>
</dbReference>
<dbReference type="PANTHER" id="PTHR23517:SF3">
    <property type="entry name" value="INTEGRAL MEMBRANE TRANSPORT PROTEIN"/>
    <property type="match status" value="1"/>
</dbReference>
<dbReference type="AlphaFoldDB" id="A0A3M8DRE0"/>
<dbReference type="InterPro" id="IPR005829">
    <property type="entry name" value="Sugar_transporter_CS"/>
</dbReference>
<evidence type="ECO:0000256" key="2">
    <source>
        <dbReference type="ARBA" id="ARBA00022448"/>
    </source>
</evidence>
<dbReference type="CDD" id="cd17329">
    <property type="entry name" value="MFS_MdtH_MDR_like"/>
    <property type="match status" value="1"/>
</dbReference>
<dbReference type="InterPro" id="IPR011701">
    <property type="entry name" value="MFS"/>
</dbReference>
<keyword evidence="3" id="KW-1003">Cell membrane</keyword>
<evidence type="ECO:0000313" key="9">
    <source>
        <dbReference type="EMBL" id="RNB90713.1"/>
    </source>
</evidence>
<evidence type="ECO:0000313" key="10">
    <source>
        <dbReference type="Proteomes" id="UP000271031"/>
    </source>
</evidence>
<dbReference type="GO" id="GO:0022857">
    <property type="term" value="F:transmembrane transporter activity"/>
    <property type="evidence" value="ECO:0007669"/>
    <property type="project" value="InterPro"/>
</dbReference>
<organism evidence="9 10">
    <name type="scientific">Brevibacillus fluminis</name>
    <dbReference type="NCBI Taxonomy" id="511487"/>
    <lineage>
        <taxon>Bacteria</taxon>
        <taxon>Bacillati</taxon>
        <taxon>Bacillota</taxon>
        <taxon>Bacilli</taxon>
        <taxon>Bacillales</taxon>
        <taxon>Paenibacillaceae</taxon>
        <taxon>Brevibacillus</taxon>
    </lineage>
</organism>
<gene>
    <name evidence="9" type="ORF">EDM56_07045</name>
</gene>
<keyword evidence="6 7" id="KW-0472">Membrane</keyword>